<organism evidence="10 11">
    <name type="scientific">Arthrobacter pullicola</name>
    <dbReference type="NCBI Taxonomy" id="2762224"/>
    <lineage>
        <taxon>Bacteria</taxon>
        <taxon>Bacillati</taxon>
        <taxon>Actinomycetota</taxon>
        <taxon>Actinomycetes</taxon>
        <taxon>Micrococcales</taxon>
        <taxon>Micrococcaceae</taxon>
        <taxon>Arthrobacter</taxon>
    </lineage>
</organism>
<proteinExistence type="inferred from homology"/>
<evidence type="ECO:0000256" key="9">
    <source>
        <dbReference type="RuleBase" id="RU363066"/>
    </source>
</evidence>
<evidence type="ECO:0000313" key="10">
    <source>
        <dbReference type="EMBL" id="MBD8042384.1"/>
    </source>
</evidence>
<dbReference type="PANTHER" id="PTHR43442">
    <property type="entry name" value="GLUCONOKINASE-RELATED"/>
    <property type="match status" value="1"/>
</dbReference>
<dbReference type="PANTHER" id="PTHR43442:SF3">
    <property type="entry name" value="GLUCONOKINASE-RELATED"/>
    <property type="match status" value="1"/>
</dbReference>
<evidence type="ECO:0000256" key="2">
    <source>
        <dbReference type="ARBA" id="ARBA00008420"/>
    </source>
</evidence>
<dbReference type="EMBL" id="JACSQC010000001">
    <property type="protein sequence ID" value="MBD8042384.1"/>
    <property type="molecule type" value="Genomic_DNA"/>
</dbReference>
<keyword evidence="11" id="KW-1185">Reference proteome</keyword>
<reference evidence="10 11" key="1">
    <citation type="submission" date="2020-08" db="EMBL/GenBank/DDBJ databases">
        <title>A Genomic Blueprint of the Chicken Gut Microbiome.</title>
        <authorList>
            <person name="Gilroy R."/>
            <person name="Ravi A."/>
            <person name="Getino M."/>
            <person name="Pursley I."/>
            <person name="Horton D.L."/>
            <person name="Alikhan N.-F."/>
            <person name="Baker D."/>
            <person name="Gharbi K."/>
            <person name="Hall N."/>
            <person name="Watson M."/>
            <person name="Adriaenssens E.M."/>
            <person name="Foster-Nyarko E."/>
            <person name="Jarju S."/>
            <person name="Secka A."/>
            <person name="Antonio M."/>
            <person name="Oren A."/>
            <person name="Chaudhuri R."/>
            <person name="La Ragione R.M."/>
            <person name="Hildebrand F."/>
            <person name="Pallen M.J."/>
        </authorList>
    </citation>
    <scope>NUCLEOTIDE SEQUENCE [LARGE SCALE GENOMIC DNA]</scope>
    <source>
        <strain evidence="10 11">Sa2BUA2</strain>
    </source>
</reference>
<accession>A0ABR8YEI9</accession>
<evidence type="ECO:0000256" key="4">
    <source>
        <dbReference type="ARBA" id="ARBA00022679"/>
    </source>
</evidence>
<evidence type="ECO:0000313" key="11">
    <source>
        <dbReference type="Proteomes" id="UP000652763"/>
    </source>
</evidence>
<dbReference type="NCBIfam" id="TIGR01313">
    <property type="entry name" value="therm_gnt_kin"/>
    <property type="match status" value="1"/>
</dbReference>
<evidence type="ECO:0000256" key="7">
    <source>
        <dbReference type="ARBA" id="ARBA00022840"/>
    </source>
</evidence>
<sequence>MNHPTQHLVIMGVAGSGKTTTATLLSEHLGWIAAEADEFHPAANIDKMTSGVPLTDEDRWPWLSSITGWMSTQARNGRCTIITCSALKRSYRDVLAKAEGQVHFVHLHGEPNVLAERMQSRRGHFMPASLLPSQLSALEPLAADESGITVDILKSPAQLTAEILDRLLL</sequence>
<comment type="similarity">
    <text evidence="2 9">Belongs to the gluconokinase GntK/GntV family.</text>
</comment>
<dbReference type="EC" id="2.7.1.12" evidence="3 9"/>
<dbReference type="RefSeq" id="WP_191745332.1">
    <property type="nucleotide sequence ID" value="NZ_JACSQC010000001.1"/>
</dbReference>
<dbReference type="Pfam" id="PF13671">
    <property type="entry name" value="AAA_33"/>
    <property type="match status" value="1"/>
</dbReference>
<dbReference type="CDD" id="cd02021">
    <property type="entry name" value="GntK"/>
    <property type="match status" value="1"/>
</dbReference>
<evidence type="ECO:0000256" key="1">
    <source>
        <dbReference type="ARBA" id="ARBA00004761"/>
    </source>
</evidence>
<comment type="caution">
    <text evidence="10">The sequence shown here is derived from an EMBL/GenBank/DDBJ whole genome shotgun (WGS) entry which is preliminary data.</text>
</comment>
<dbReference type="InterPro" id="IPR006001">
    <property type="entry name" value="Therm_gnt_kin"/>
</dbReference>
<evidence type="ECO:0000256" key="8">
    <source>
        <dbReference type="ARBA" id="ARBA00048090"/>
    </source>
</evidence>
<dbReference type="SUPFAM" id="SSF52540">
    <property type="entry name" value="P-loop containing nucleoside triphosphate hydrolases"/>
    <property type="match status" value="1"/>
</dbReference>
<dbReference type="Proteomes" id="UP000652763">
    <property type="component" value="Unassembled WGS sequence"/>
</dbReference>
<gene>
    <name evidence="10" type="ORF">H9638_01015</name>
</gene>
<keyword evidence="5 9" id="KW-0547">Nucleotide-binding</keyword>
<evidence type="ECO:0000256" key="3">
    <source>
        <dbReference type="ARBA" id="ARBA00012054"/>
    </source>
</evidence>
<protein>
    <recommendedName>
        <fullName evidence="3 9">Gluconokinase</fullName>
        <ecNumber evidence="3 9">2.7.1.12</ecNumber>
    </recommendedName>
</protein>
<comment type="catalytic activity">
    <reaction evidence="8 9">
        <text>D-gluconate + ATP = 6-phospho-D-gluconate + ADP + H(+)</text>
        <dbReference type="Rhea" id="RHEA:19433"/>
        <dbReference type="ChEBI" id="CHEBI:15378"/>
        <dbReference type="ChEBI" id="CHEBI:18391"/>
        <dbReference type="ChEBI" id="CHEBI:30616"/>
        <dbReference type="ChEBI" id="CHEBI:58759"/>
        <dbReference type="ChEBI" id="CHEBI:456216"/>
        <dbReference type="EC" id="2.7.1.12"/>
    </reaction>
</comment>
<dbReference type="Gene3D" id="3.40.50.300">
    <property type="entry name" value="P-loop containing nucleotide triphosphate hydrolases"/>
    <property type="match status" value="1"/>
</dbReference>
<name>A0ABR8YEI9_9MICC</name>
<dbReference type="InterPro" id="IPR027417">
    <property type="entry name" value="P-loop_NTPase"/>
</dbReference>
<comment type="pathway">
    <text evidence="1">Carbohydrate acid metabolism.</text>
</comment>
<evidence type="ECO:0000256" key="5">
    <source>
        <dbReference type="ARBA" id="ARBA00022741"/>
    </source>
</evidence>
<keyword evidence="7 9" id="KW-0067">ATP-binding</keyword>
<evidence type="ECO:0000256" key="6">
    <source>
        <dbReference type="ARBA" id="ARBA00022777"/>
    </source>
</evidence>
<keyword evidence="4 9" id="KW-0808">Transferase</keyword>
<keyword evidence="6 9" id="KW-0418">Kinase</keyword>